<dbReference type="KEGG" id="fya:KMW28_27570"/>
<feature type="transmembrane region" description="Helical" evidence="1">
    <location>
        <begin position="164"/>
        <end position="184"/>
    </location>
</feature>
<evidence type="ECO:0000313" key="3">
    <source>
        <dbReference type="Proteomes" id="UP000678679"/>
    </source>
</evidence>
<keyword evidence="1" id="KW-0812">Transmembrane</keyword>
<dbReference type="PANTHER" id="PTHR38434:SF1">
    <property type="entry name" value="BLL2549 PROTEIN"/>
    <property type="match status" value="1"/>
</dbReference>
<feature type="transmembrane region" description="Helical" evidence="1">
    <location>
        <begin position="695"/>
        <end position="713"/>
    </location>
</feature>
<feature type="transmembrane region" description="Helical" evidence="1">
    <location>
        <begin position="660"/>
        <end position="683"/>
    </location>
</feature>
<feature type="transmembrane region" description="Helical" evidence="1">
    <location>
        <begin position="495"/>
        <end position="519"/>
    </location>
</feature>
<feature type="transmembrane region" description="Helical" evidence="1">
    <location>
        <begin position="263"/>
        <end position="283"/>
    </location>
</feature>
<protein>
    <submittedName>
        <fullName evidence="2">DUF2339 domain-containing protein</fullName>
    </submittedName>
</protein>
<keyword evidence="1" id="KW-1133">Transmembrane helix</keyword>
<dbReference type="Proteomes" id="UP000678679">
    <property type="component" value="Chromosome 2"/>
</dbReference>
<feature type="transmembrane region" description="Helical" evidence="1">
    <location>
        <begin position="463"/>
        <end position="483"/>
    </location>
</feature>
<dbReference type="Pfam" id="PF10101">
    <property type="entry name" value="DUF2339"/>
    <property type="match status" value="1"/>
</dbReference>
<organism evidence="2 3">
    <name type="scientific">Flammeovirga yaeyamensis</name>
    <dbReference type="NCBI Taxonomy" id="367791"/>
    <lineage>
        <taxon>Bacteria</taxon>
        <taxon>Pseudomonadati</taxon>
        <taxon>Bacteroidota</taxon>
        <taxon>Cytophagia</taxon>
        <taxon>Cytophagales</taxon>
        <taxon>Flammeovirgaceae</taxon>
        <taxon>Flammeovirga</taxon>
    </lineage>
</organism>
<feature type="transmembrane region" description="Helical" evidence="1">
    <location>
        <begin position="105"/>
        <end position="124"/>
    </location>
</feature>
<gene>
    <name evidence="2" type="ORF">KMW28_27570</name>
</gene>
<feature type="transmembrane region" description="Helical" evidence="1">
    <location>
        <begin position="720"/>
        <end position="740"/>
    </location>
</feature>
<accession>A0AAX1NDR8</accession>
<dbReference type="AlphaFoldDB" id="A0AAX1NDR8"/>
<reference evidence="2 3" key="1">
    <citation type="submission" date="2021-05" db="EMBL/GenBank/DDBJ databases">
        <title>Comparative genomic studies on the polysaccharide-degrading batcterial strains of the Flammeovirga genus.</title>
        <authorList>
            <person name="Zewei F."/>
            <person name="Zheng Z."/>
            <person name="Yu L."/>
            <person name="Ruyue G."/>
            <person name="Yanhong M."/>
            <person name="Yuanyuan C."/>
            <person name="Jingyan G."/>
            <person name="Wenjun H."/>
        </authorList>
    </citation>
    <scope>NUCLEOTIDE SEQUENCE [LARGE SCALE GENOMIC DNA]</scope>
    <source>
        <strain evidence="2 3">NBRC:100898</strain>
    </source>
</reference>
<feature type="transmembrane region" description="Helical" evidence="1">
    <location>
        <begin position="350"/>
        <end position="370"/>
    </location>
</feature>
<sequence>MTNDQDKIYQLEYKLEQLTKKHQEFHREMNDLKFEINFLKKSLSTSSEEEKVVTPIIKEAPKRVEVEDFDVEKENKAPVRSNPIKQAIKKPREKTDFERWIGENLINKIGILITIIGVAIGAKYSIDNNLISPLTRIILGYFVGLGLMGFGIKLKKNYLNFSAVLVSGAMAIMYFITFAAYSFYDLIPQMLTFALMLLFTIFTVLAALNYNKQVIAIIGLVGAYALPYLLSTGTGNVAILFSYIAMINIGILVISFKKLWKQLYYTTFVLTNLIYSSWFAFAYRNKDGFAIAFSFLIIFFVIFYITSLAYKLINKEKLEKVNITILLSNAFIFFGIGMNLLDRFPSTSDYLGVFTLFNALIHAGVAFFIYKKNYVEKSLLKLIAGLVLIFVTITFPIQLDGEWVTLFWIGEAILLFWLGRKMQISYLERFSHPLILLSFISLVSDWEGSYYRYNADFTQIFNIHFFTNLFFVGAFGFMVYLMMKSTYKTTLKESSFLHTVVKNVISGAFLFVLYFTFYLEIDYHFNHLFESTAIDQIGEENAYNPKIYNYNISTLGGVWSYIYTFIFVTVLSLINVYKIKDKKLSNISLGLIGFTLLSFLINGLLLISDLRENYILRDESEYFIISIFNIVIRYISFVFLGATLYAGYKLVQQNYYSDKIRLIGNGIFHFVVLWILSSELIHWMDLAESTQSYKLGLSILWGLYSLFMISLGIGKNVKYLRLGAIFLFGITLLKLFFYDIIHLNTIAKTIVFVSLGILLLIISFLYNKFKHKITDEVSN</sequence>
<keyword evidence="1" id="KW-0472">Membrane</keyword>
<feature type="transmembrane region" description="Helical" evidence="1">
    <location>
        <begin position="214"/>
        <end position="231"/>
    </location>
</feature>
<keyword evidence="3" id="KW-1185">Reference proteome</keyword>
<feature type="transmembrane region" description="Helical" evidence="1">
    <location>
        <begin position="403"/>
        <end position="419"/>
    </location>
</feature>
<dbReference type="RefSeq" id="WP_169665558.1">
    <property type="nucleotide sequence ID" value="NZ_CP076133.1"/>
</dbReference>
<evidence type="ECO:0000256" key="1">
    <source>
        <dbReference type="SAM" id="Phobius"/>
    </source>
</evidence>
<feature type="transmembrane region" description="Helical" evidence="1">
    <location>
        <begin position="589"/>
        <end position="610"/>
    </location>
</feature>
<feature type="transmembrane region" description="Helical" evidence="1">
    <location>
        <begin position="379"/>
        <end position="397"/>
    </location>
</feature>
<evidence type="ECO:0000313" key="2">
    <source>
        <dbReference type="EMBL" id="QWG04661.1"/>
    </source>
</evidence>
<feature type="transmembrane region" description="Helical" evidence="1">
    <location>
        <begin position="558"/>
        <end position="577"/>
    </location>
</feature>
<feature type="transmembrane region" description="Helical" evidence="1">
    <location>
        <begin position="237"/>
        <end position="256"/>
    </location>
</feature>
<name>A0AAX1NDR8_9BACT</name>
<feature type="transmembrane region" description="Helical" evidence="1">
    <location>
        <begin position="190"/>
        <end position="207"/>
    </location>
</feature>
<dbReference type="InterPro" id="IPR019286">
    <property type="entry name" value="DUF2339_TM"/>
</dbReference>
<feature type="transmembrane region" description="Helical" evidence="1">
    <location>
        <begin position="289"/>
        <end position="309"/>
    </location>
</feature>
<feature type="transmembrane region" description="Helical" evidence="1">
    <location>
        <begin position="746"/>
        <end position="766"/>
    </location>
</feature>
<proteinExistence type="predicted"/>
<dbReference type="EMBL" id="CP076133">
    <property type="protein sequence ID" value="QWG04661.1"/>
    <property type="molecule type" value="Genomic_DNA"/>
</dbReference>
<feature type="transmembrane region" description="Helical" evidence="1">
    <location>
        <begin position="130"/>
        <end position="152"/>
    </location>
</feature>
<feature type="transmembrane region" description="Helical" evidence="1">
    <location>
        <begin position="622"/>
        <end position="648"/>
    </location>
</feature>
<feature type="transmembrane region" description="Helical" evidence="1">
    <location>
        <begin position="321"/>
        <end position="338"/>
    </location>
</feature>
<dbReference type="PANTHER" id="PTHR38434">
    <property type="entry name" value="BLL2549 PROTEIN"/>
    <property type="match status" value="1"/>
</dbReference>